<evidence type="ECO:0000259" key="1">
    <source>
        <dbReference type="PROSITE" id="PS50222"/>
    </source>
</evidence>
<accession>A0A7W7T4V8</accession>
<dbReference type="PANTHER" id="PTHR10827:SF85">
    <property type="entry name" value="CALCIUM-BINDING PROTEIN"/>
    <property type="match status" value="1"/>
</dbReference>
<dbReference type="Pfam" id="PF13499">
    <property type="entry name" value="EF-hand_7"/>
    <property type="match status" value="2"/>
</dbReference>
<dbReference type="RefSeq" id="WP_184670686.1">
    <property type="nucleotide sequence ID" value="NZ_BAABAI010000022.1"/>
</dbReference>
<dbReference type="EMBL" id="JACHJS010000001">
    <property type="protein sequence ID" value="MBB4966591.1"/>
    <property type="molecule type" value="Genomic_DNA"/>
</dbReference>
<dbReference type="GO" id="GO:0005509">
    <property type="term" value="F:calcium ion binding"/>
    <property type="evidence" value="ECO:0007669"/>
    <property type="project" value="InterPro"/>
</dbReference>
<dbReference type="CDD" id="cd00051">
    <property type="entry name" value="EFh"/>
    <property type="match status" value="2"/>
</dbReference>
<dbReference type="Gene3D" id="1.10.238.10">
    <property type="entry name" value="EF-hand"/>
    <property type="match status" value="1"/>
</dbReference>
<keyword evidence="3" id="KW-1185">Reference proteome</keyword>
<comment type="caution">
    <text evidence="2">The sequence shown here is derived from an EMBL/GenBank/DDBJ whole genome shotgun (WGS) entry which is preliminary data.</text>
</comment>
<reference evidence="2 3" key="1">
    <citation type="submission" date="2020-08" db="EMBL/GenBank/DDBJ databases">
        <title>Sequencing the genomes of 1000 actinobacteria strains.</title>
        <authorList>
            <person name="Klenk H.-P."/>
        </authorList>
    </citation>
    <scope>NUCLEOTIDE SEQUENCE [LARGE SCALE GENOMIC DNA]</scope>
    <source>
        <strain evidence="2 3">DSM 45084</strain>
    </source>
</reference>
<gene>
    <name evidence="2" type="ORF">F4559_003950</name>
</gene>
<dbReference type="PANTHER" id="PTHR10827">
    <property type="entry name" value="RETICULOCALBIN"/>
    <property type="match status" value="1"/>
</dbReference>
<dbReference type="Proteomes" id="UP000542674">
    <property type="component" value="Unassembled WGS sequence"/>
</dbReference>
<dbReference type="InterPro" id="IPR011992">
    <property type="entry name" value="EF-hand-dom_pair"/>
</dbReference>
<feature type="domain" description="EF-hand" evidence="1">
    <location>
        <begin position="120"/>
        <end position="155"/>
    </location>
</feature>
<evidence type="ECO:0000313" key="3">
    <source>
        <dbReference type="Proteomes" id="UP000542674"/>
    </source>
</evidence>
<dbReference type="PROSITE" id="PS50222">
    <property type="entry name" value="EF_HAND_2"/>
    <property type="match status" value="2"/>
</dbReference>
<feature type="domain" description="EF-hand" evidence="1">
    <location>
        <begin position="45"/>
        <end position="80"/>
    </location>
</feature>
<organism evidence="2 3">
    <name type="scientific">Saccharothrix violaceirubra</name>
    <dbReference type="NCBI Taxonomy" id="413306"/>
    <lineage>
        <taxon>Bacteria</taxon>
        <taxon>Bacillati</taxon>
        <taxon>Actinomycetota</taxon>
        <taxon>Actinomycetes</taxon>
        <taxon>Pseudonocardiales</taxon>
        <taxon>Pseudonocardiaceae</taxon>
        <taxon>Saccharothrix</taxon>
    </lineage>
</organism>
<dbReference type="AlphaFoldDB" id="A0A7W7T4V8"/>
<dbReference type="InterPro" id="IPR002048">
    <property type="entry name" value="EF_hand_dom"/>
</dbReference>
<protein>
    <submittedName>
        <fullName evidence="2">Ca2+-binding EF-hand superfamily protein</fullName>
    </submittedName>
</protein>
<dbReference type="InterPro" id="IPR018247">
    <property type="entry name" value="EF_Hand_1_Ca_BS"/>
</dbReference>
<dbReference type="PROSITE" id="PS00018">
    <property type="entry name" value="EF_HAND_1"/>
    <property type="match status" value="3"/>
</dbReference>
<dbReference type="SUPFAM" id="SSF47473">
    <property type="entry name" value="EF-hand"/>
    <property type="match status" value="1"/>
</dbReference>
<name>A0A7W7T4V8_9PSEU</name>
<proteinExistence type="predicted"/>
<dbReference type="SMART" id="SM00054">
    <property type="entry name" value="EFh"/>
    <property type="match status" value="4"/>
</dbReference>
<sequence length="156" mass="17382">MQFDKLDNDGSGYIELADYDRTAEALIKATGASVGSAAAQAVRAEYHKLFQRLADQLDTDRDGRISREEYFANIEDIYTTEGEYDILRPLSVAAFQMIDQDGDGRVSLQEFRAVGQAHGVPEAEYADLFDKHDTDGDGSLSLQEIHNFIEEYFASA</sequence>
<evidence type="ECO:0000313" key="2">
    <source>
        <dbReference type="EMBL" id="MBB4966591.1"/>
    </source>
</evidence>